<feature type="compositionally biased region" description="Low complexity" evidence="1">
    <location>
        <begin position="196"/>
        <end position="219"/>
    </location>
</feature>
<feature type="signal peptide" evidence="3">
    <location>
        <begin position="1"/>
        <end position="29"/>
    </location>
</feature>
<dbReference type="eggNOG" id="ENOG503439M">
    <property type="taxonomic scope" value="Bacteria"/>
</dbReference>
<feature type="compositionally biased region" description="Pro residues" evidence="1">
    <location>
        <begin position="184"/>
        <end position="195"/>
    </location>
</feature>
<keyword evidence="5" id="KW-1185">Reference proteome</keyword>
<dbReference type="InterPro" id="IPR013783">
    <property type="entry name" value="Ig-like_fold"/>
</dbReference>
<protein>
    <submittedName>
        <fullName evidence="4">Surface-anchored protein fimbrial subunit</fullName>
    </submittedName>
</protein>
<dbReference type="EMBL" id="CP004353">
    <property type="protein sequence ID" value="AHI23688.1"/>
    <property type="molecule type" value="Genomic_DNA"/>
</dbReference>
<keyword evidence="2" id="KW-0472">Membrane</keyword>
<sequence length="280" mass="28444">MISRLTTGYAAKLTAAVALTMAISGGVFGAAPALAAHVVGAGSSAGAEQLTGTNNLKITLVKGTDENGNPSAGSVAGVTITLDRLAGIDPANAEDMKRFEAADIADIQNNWPKDLHFEKVTNSEGTVSFEELPTGVYLVTSVAPSDGGEYREVSPFLVAVPFHTGDYQESPVEGVILAKSKSPITPPDDNPPVVPTTPRTPGGTSETTPTQPPATDTPGTPGGPTNPGNKGGGISSLPLTGVQVIGLVIAAAILIGGGFLMILLSRKRKGQDQLLAPGEK</sequence>
<keyword evidence="3" id="KW-0732">Signal</keyword>
<evidence type="ECO:0000256" key="3">
    <source>
        <dbReference type="SAM" id="SignalP"/>
    </source>
</evidence>
<dbReference type="HOGENOM" id="CLU_914368_0_0_11"/>
<name>W5YAX3_9CORY</name>
<dbReference type="Proteomes" id="UP000019222">
    <property type="component" value="Chromosome"/>
</dbReference>
<feature type="transmembrane region" description="Helical" evidence="2">
    <location>
        <begin position="244"/>
        <end position="264"/>
    </location>
</feature>
<organism evidence="4 5">
    <name type="scientific">Corynebacterium vitaeruminis DSM 20294</name>
    <dbReference type="NCBI Taxonomy" id="1224164"/>
    <lineage>
        <taxon>Bacteria</taxon>
        <taxon>Bacillati</taxon>
        <taxon>Actinomycetota</taxon>
        <taxon>Actinomycetes</taxon>
        <taxon>Mycobacteriales</taxon>
        <taxon>Corynebacteriaceae</taxon>
        <taxon>Corynebacterium</taxon>
    </lineage>
</organism>
<dbReference type="GO" id="GO:0005975">
    <property type="term" value="P:carbohydrate metabolic process"/>
    <property type="evidence" value="ECO:0007669"/>
    <property type="project" value="UniProtKB-ARBA"/>
</dbReference>
<dbReference type="RefSeq" id="WP_025253673.1">
    <property type="nucleotide sequence ID" value="NZ_CP004353.1"/>
</dbReference>
<gene>
    <name evidence="4" type="ORF">B843_11550</name>
</gene>
<dbReference type="AlphaFoldDB" id="W5YAX3"/>
<evidence type="ECO:0000256" key="1">
    <source>
        <dbReference type="SAM" id="MobiDB-lite"/>
    </source>
</evidence>
<proteinExistence type="predicted"/>
<evidence type="ECO:0000256" key="2">
    <source>
        <dbReference type="SAM" id="Phobius"/>
    </source>
</evidence>
<evidence type="ECO:0000313" key="4">
    <source>
        <dbReference type="EMBL" id="AHI23688.1"/>
    </source>
</evidence>
<reference evidence="4 5" key="1">
    <citation type="submission" date="2013-02" db="EMBL/GenBank/DDBJ databases">
        <title>The complete genome sequence of Corynebacterium vitaeruminis DSM 20294.</title>
        <authorList>
            <person name="Ruckert C."/>
            <person name="Albersmeier A."/>
            <person name="Kalinowski J."/>
        </authorList>
    </citation>
    <scope>NUCLEOTIDE SEQUENCE [LARGE SCALE GENOMIC DNA]</scope>
    <source>
        <strain evidence="5">ATCC 10234</strain>
    </source>
</reference>
<dbReference type="Gene3D" id="2.60.40.10">
    <property type="entry name" value="Immunoglobulins"/>
    <property type="match status" value="1"/>
</dbReference>
<dbReference type="STRING" id="1224164.B843_11550"/>
<evidence type="ECO:0000313" key="5">
    <source>
        <dbReference type="Proteomes" id="UP000019222"/>
    </source>
</evidence>
<keyword evidence="2" id="KW-1133">Transmembrane helix</keyword>
<accession>W5YAX3</accession>
<dbReference type="KEGG" id="cvt:B843_11550"/>
<feature type="chain" id="PRO_5038366695" evidence="3">
    <location>
        <begin position="30"/>
        <end position="280"/>
    </location>
</feature>
<feature type="region of interest" description="Disordered" evidence="1">
    <location>
        <begin position="180"/>
        <end position="232"/>
    </location>
</feature>
<keyword evidence="2" id="KW-0812">Transmembrane</keyword>
<dbReference type="PATRIC" id="fig|1224164.3.peg.2327"/>